<comment type="caution">
    <text evidence="8">The sequence shown here is derived from an EMBL/GenBank/DDBJ whole genome shotgun (WGS) entry which is preliminary data.</text>
</comment>
<feature type="transmembrane region" description="Helical" evidence="6">
    <location>
        <begin position="56"/>
        <end position="76"/>
    </location>
</feature>
<dbReference type="InterPro" id="IPR020846">
    <property type="entry name" value="MFS_dom"/>
</dbReference>
<reference evidence="8 9" key="1">
    <citation type="submission" date="2022-11" db="EMBL/GenBank/DDBJ databases">
        <authorList>
            <person name="Caiyu Z."/>
        </authorList>
    </citation>
    <scope>NUCLEOTIDE SEQUENCE [LARGE SCALE GENOMIC DNA]</scope>
    <source>
        <strain evidence="8 9">YR-4</strain>
    </source>
</reference>
<sequence>MFLFSVSTSITLLYISRLIQAVGASFMWVTAYSIAMDLSDTEKRGSSIGQVDGASAKGAVLGACIGFAILGSVPFLRGWSALFKGYAVLSLAAALIAFRFIPETKKEMQKEEHLPNEKKQFDKNFLKLLAIVFISSISASMLSPLLMIYLQDKFTTEPSVIGLAYIPAALVYALLPSKLGGVSDKIGRIPPMIFGLLGSGIVSFGFTYCNSLAVLVLLWVLESVGTVMASPAEEAMVADLTQENFRGSAYGFYLFISSLGAAIGPLLGGWLYDFAGHAVPFYLNGAILLLNALLVLILFQNPFYREKVSGNDSPG</sequence>
<evidence type="ECO:0000256" key="3">
    <source>
        <dbReference type="ARBA" id="ARBA00022692"/>
    </source>
</evidence>
<dbReference type="EMBL" id="JAPOHA010000003">
    <property type="protein sequence ID" value="MCY1713459.1"/>
    <property type="molecule type" value="Genomic_DNA"/>
</dbReference>
<evidence type="ECO:0000256" key="6">
    <source>
        <dbReference type="SAM" id="Phobius"/>
    </source>
</evidence>
<feature type="transmembrane region" description="Helical" evidence="6">
    <location>
        <begin position="128"/>
        <end position="150"/>
    </location>
</feature>
<evidence type="ECO:0000256" key="2">
    <source>
        <dbReference type="ARBA" id="ARBA00022448"/>
    </source>
</evidence>
<dbReference type="PROSITE" id="PS50850">
    <property type="entry name" value="MFS"/>
    <property type="match status" value="1"/>
</dbReference>
<keyword evidence="5 6" id="KW-0472">Membrane</keyword>
<name>A0ABT4BRL1_9FIRM</name>
<gene>
    <name evidence="8" type="ORF">OUY18_04210</name>
</gene>
<dbReference type="Proteomes" id="UP001082703">
    <property type="component" value="Unassembled WGS sequence"/>
</dbReference>
<feature type="domain" description="Major facilitator superfamily (MFS) profile" evidence="7">
    <location>
        <begin position="1"/>
        <end position="303"/>
    </location>
</feature>
<evidence type="ECO:0000259" key="7">
    <source>
        <dbReference type="PROSITE" id="PS50850"/>
    </source>
</evidence>
<dbReference type="InterPro" id="IPR050930">
    <property type="entry name" value="MFS_Vesicular_Transporter"/>
</dbReference>
<keyword evidence="2" id="KW-0813">Transport</keyword>
<evidence type="ECO:0000256" key="4">
    <source>
        <dbReference type="ARBA" id="ARBA00022989"/>
    </source>
</evidence>
<evidence type="ECO:0000256" key="1">
    <source>
        <dbReference type="ARBA" id="ARBA00004651"/>
    </source>
</evidence>
<feature type="transmembrane region" description="Helical" evidence="6">
    <location>
        <begin position="12"/>
        <end position="35"/>
    </location>
</feature>
<dbReference type="SUPFAM" id="SSF103473">
    <property type="entry name" value="MFS general substrate transporter"/>
    <property type="match status" value="1"/>
</dbReference>
<comment type="subcellular location">
    <subcellularLocation>
        <location evidence="1">Cell membrane</location>
        <topology evidence="1">Multi-pass membrane protein</topology>
    </subcellularLocation>
</comment>
<evidence type="ECO:0000256" key="5">
    <source>
        <dbReference type="ARBA" id="ARBA00023136"/>
    </source>
</evidence>
<keyword evidence="9" id="KW-1185">Reference proteome</keyword>
<feature type="transmembrane region" description="Helical" evidence="6">
    <location>
        <begin position="82"/>
        <end position="101"/>
    </location>
</feature>
<organism evidence="8 9">
    <name type="scientific">Caproiciproducens galactitolivorans</name>
    <dbReference type="NCBI Taxonomy" id="642589"/>
    <lineage>
        <taxon>Bacteria</taxon>
        <taxon>Bacillati</taxon>
        <taxon>Bacillota</taxon>
        <taxon>Clostridia</taxon>
        <taxon>Eubacteriales</taxon>
        <taxon>Acutalibacteraceae</taxon>
        <taxon>Caproiciproducens</taxon>
    </lineage>
</organism>
<keyword evidence="3 6" id="KW-0812">Transmembrane</keyword>
<feature type="transmembrane region" description="Helical" evidence="6">
    <location>
        <begin position="250"/>
        <end position="272"/>
    </location>
</feature>
<dbReference type="Gene3D" id="1.20.1250.20">
    <property type="entry name" value="MFS general substrate transporter like domains"/>
    <property type="match status" value="2"/>
</dbReference>
<dbReference type="CDD" id="cd17325">
    <property type="entry name" value="MFS_MdtG_SLC18_like"/>
    <property type="match status" value="1"/>
</dbReference>
<dbReference type="InterPro" id="IPR036259">
    <property type="entry name" value="MFS_trans_sf"/>
</dbReference>
<dbReference type="InterPro" id="IPR011701">
    <property type="entry name" value="MFS"/>
</dbReference>
<accession>A0ABT4BRL1</accession>
<proteinExistence type="predicted"/>
<feature type="transmembrane region" description="Helical" evidence="6">
    <location>
        <begin position="193"/>
        <end position="221"/>
    </location>
</feature>
<protein>
    <submittedName>
        <fullName evidence="8">MFS transporter</fullName>
    </submittedName>
</protein>
<dbReference type="RefSeq" id="WP_268057470.1">
    <property type="nucleotide sequence ID" value="NZ_JAPOHA010000003.1"/>
</dbReference>
<evidence type="ECO:0000313" key="8">
    <source>
        <dbReference type="EMBL" id="MCY1713459.1"/>
    </source>
</evidence>
<feature type="transmembrane region" description="Helical" evidence="6">
    <location>
        <begin position="279"/>
        <end position="299"/>
    </location>
</feature>
<keyword evidence="4 6" id="KW-1133">Transmembrane helix</keyword>
<dbReference type="PANTHER" id="PTHR23506">
    <property type="entry name" value="GH10249P"/>
    <property type="match status" value="1"/>
</dbReference>
<dbReference type="PANTHER" id="PTHR23506:SF23">
    <property type="entry name" value="GH10249P"/>
    <property type="match status" value="1"/>
</dbReference>
<evidence type="ECO:0000313" key="9">
    <source>
        <dbReference type="Proteomes" id="UP001082703"/>
    </source>
</evidence>
<feature type="transmembrane region" description="Helical" evidence="6">
    <location>
        <begin position="162"/>
        <end position="181"/>
    </location>
</feature>
<dbReference type="Pfam" id="PF07690">
    <property type="entry name" value="MFS_1"/>
    <property type="match status" value="2"/>
</dbReference>